<keyword evidence="9" id="KW-1185">Reference proteome</keyword>
<evidence type="ECO:0000313" key="8">
    <source>
        <dbReference type="EMBL" id="SCC78342.1"/>
    </source>
</evidence>
<evidence type="ECO:0000256" key="5">
    <source>
        <dbReference type="ARBA" id="ARBA00023136"/>
    </source>
</evidence>
<feature type="transmembrane region" description="Helical" evidence="6">
    <location>
        <begin position="300"/>
        <end position="321"/>
    </location>
</feature>
<feature type="transmembrane region" description="Helical" evidence="6">
    <location>
        <begin position="260"/>
        <end position="279"/>
    </location>
</feature>
<dbReference type="PANTHER" id="PTHR23291:SF50">
    <property type="entry name" value="PROTEIN LIFEGUARD 4"/>
    <property type="match status" value="1"/>
</dbReference>
<evidence type="ECO:0000256" key="7">
    <source>
        <dbReference type="SAM" id="MobiDB-lite"/>
    </source>
</evidence>
<dbReference type="Pfam" id="PF01027">
    <property type="entry name" value="Bax1-I"/>
    <property type="match status" value="1"/>
</dbReference>
<feature type="transmembrane region" description="Helical" evidence="6">
    <location>
        <begin position="204"/>
        <end position="223"/>
    </location>
</feature>
<dbReference type="GO" id="GO:0005886">
    <property type="term" value="C:plasma membrane"/>
    <property type="evidence" value="ECO:0007669"/>
    <property type="project" value="TreeGrafter"/>
</dbReference>
<feature type="compositionally biased region" description="Polar residues" evidence="7">
    <location>
        <begin position="1"/>
        <end position="16"/>
    </location>
</feature>
<proteinExistence type="inferred from homology"/>
<dbReference type="PANTHER" id="PTHR23291">
    <property type="entry name" value="BAX INHIBITOR-RELATED"/>
    <property type="match status" value="1"/>
</dbReference>
<evidence type="ECO:0000256" key="4">
    <source>
        <dbReference type="ARBA" id="ARBA00022989"/>
    </source>
</evidence>
<dbReference type="InterPro" id="IPR006214">
    <property type="entry name" value="Bax_inhibitor_1-related"/>
</dbReference>
<protein>
    <recommendedName>
        <fullName evidence="10">Modulator of FtsH protease</fullName>
    </recommendedName>
</protein>
<evidence type="ECO:0008006" key="10">
    <source>
        <dbReference type="Google" id="ProtNLM"/>
    </source>
</evidence>
<name>A0A1C4H0P3_9BIFI</name>
<sequence>MGFTNRPENNNSQQPYGQPAAINGQNYGQNYGQPPTANGQVYGQNYGQQQYNQYEQSQNPMYGSDQQTNYGQPFAQPQYQQQGYAYAGAATPTMTMNGQTVYSFERARHTSTTQAYGEMTLGLLLTALVAVITQVTGALDRFLMTTGMMGWIGLAVVQVVIAVMLGVRIQTMKVATARTMFYVYAALTGFTLASIFEAYSLPSIGIALGLCVAFFFVLTMISLTTKKDMLKAGPILMVALLVLLVGEIILMFIAPSHTTLMVTAALGLIIFAGLTMYDAQQTRAMFDMAEQSGDTQMIQRISIICALNLYLDFVNMFLYLLQLFGSNDD</sequence>
<keyword evidence="3 6" id="KW-0812">Transmembrane</keyword>
<accession>A0A1C4H0P3</accession>
<evidence type="ECO:0000256" key="6">
    <source>
        <dbReference type="RuleBase" id="RU004379"/>
    </source>
</evidence>
<feature type="transmembrane region" description="Helical" evidence="6">
    <location>
        <begin position="235"/>
        <end position="254"/>
    </location>
</feature>
<feature type="transmembrane region" description="Helical" evidence="6">
    <location>
        <begin position="179"/>
        <end position="198"/>
    </location>
</feature>
<dbReference type="AlphaFoldDB" id="A0A1C4H0P3"/>
<dbReference type="CDD" id="cd10432">
    <property type="entry name" value="BI-1-like_bacterial"/>
    <property type="match status" value="1"/>
</dbReference>
<evidence type="ECO:0000256" key="2">
    <source>
        <dbReference type="ARBA" id="ARBA00010350"/>
    </source>
</evidence>
<comment type="similarity">
    <text evidence="2 6">Belongs to the BI1 family.</text>
</comment>
<evidence type="ECO:0000256" key="3">
    <source>
        <dbReference type="ARBA" id="ARBA00022692"/>
    </source>
</evidence>
<reference evidence="9" key="1">
    <citation type="submission" date="2016-08" db="EMBL/GenBank/DDBJ databases">
        <authorList>
            <person name="Varghese N."/>
            <person name="Submissions Spin"/>
        </authorList>
    </citation>
    <scope>NUCLEOTIDE SEQUENCE [LARGE SCALE GENOMIC DNA]</scope>
    <source>
        <strain evidence="9">R-52791</strain>
    </source>
</reference>
<comment type="subcellular location">
    <subcellularLocation>
        <location evidence="1">Membrane</location>
        <topology evidence="1">Multi-pass membrane protein</topology>
    </subcellularLocation>
</comment>
<feature type="transmembrane region" description="Helical" evidence="6">
    <location>
        <begin position="148"/>
        <end position="167"/>
    </location>
</feature>
<feature type="region of interest" description="Disordered" evidence="7">
    <location>
        <begin position="1"/>
        <end position="43"/>
    </location>
</feature>
<feature type="transmembrane region" description="Helical" evidence="6">
    <location>
        <begin position="115"/>
        <end position="136"/>
    </location>
</feature>
<dbReference type="EMBL" id="FMBL01000001">
    <property type="protein sequence ID" value="SCC78342.1"/>
    <property type="molecule type" value="Genomic_DNA"/>
</dbReference>
<keyword evidence="5 6" id="KW-0472">Membrane</keyword>
<keyword evidence="4 6" id="KW-1133">Transmembrane helix</keyword>
<evidence type="ECO:0000313" key="9">
    <source>
        <dbReference type="Proteomes" id="UP000242610"/>
    </source>
</evidence>
<feature type="compositionally biased region" description="Polar residues" evidence="7">
    <location>
        <begin position="23"/>
        <end position="37"/>
    </location>
</feature>
<evidence type="ECO:0000256" key="1">
    <source>
        <dbReference type="ARBA" id="ARBA00004141"/>
    </source>
</evidence>
<organism evidence="8 9">
    <name type="scientific">Bifidobacterium commune</name>
    <dbReference type="NCBI Taxonomy" id="1505727"/>
    <lineage>
        <taxon>Bacteria</taxon>
        <taxon>Bacillati</taxon>
        <taxon>Actinomycetota</taxon>
        <taxon>Actinomycetes</taxon>
        <taxon>Bifidobacteriales</taxon>
        <taxon>Bifidobacteriaceae</taxon>
        <taxon>Bifidobacterium</taxon>
    </lineage>
</organism>
<dbReference type="Proteomes" id="UP000242610">
    <property type="component" value="Unassembled WGS sequence"/>
</dbReference>
<gene>
    <name evidence="8" type="ORF">GA0061077_0217</name>
</gene>